<comment type="similarity">
    <text evidence="1">Belongs to the V-ATPase D subunit family.</text>
</comment>
<dbReference type="EMBL" id="MTYJ01000041">
    <property type="protein sequence ID" value="OQV19243.1"/>
    <property type="molecule type" value="Genomic_DNA"/>
</dbReference>
<sequence>MGDNKDRINVYPSRLALQNMRQRLNASLKGVSLLKKRADALAFHYRASSTKALRIILETTLCMKQARITVAEAQFIAGNQNIQILESLSARSKVSLATHFDNIAGVRLLIFEMEVDADAINRTNMVGLSRGAEHLSVCRAAFAHALELLLQQAVVRYAMKAIDNMYDTTNRRINGIENVVVPRLERTVHYIISELDEEEREEFFRRKKVQVKKRLERALKEAYVKGQGAAEKKQRQRMGTMAAVPTDAHRHQEVRRASLALATAVKPPPSPEKLTSSMDLRTVLSAVDPPTQRVPSEISQATEVEVAADGPPSPATAAISTTEVGNFFTEEQPPPPETA</sequence>
<evidence type="ECO:0000256" key="1">
    <source>
        <dbReference type="ARBA" id="ARBA00005850"/>
    </source>
</evidence>
<dbReference type="NCBIfam" id="TIGR00309">
    <property type="entry name" value="V_ATPase_subD"/>
    <property type="match status" value="1"/>
</dbReference>
<feature type="region of interest" description="Disordered" evidence="5">
    <location>
        <begin position="301"/>
        <end position="339"/>
    </location>
</feature>
<evidence type="ECO:0000256" key="5">
    <source>
        <dbReference type="SAM" id="MobiDB-lite"/>
    </source>
</evidence>
<dbReference type="PANTHER" id="PTHR11671">
    <property type="entry name" value="V-TYPE ATP SYNTHASE SUBUNIT D"/>
    <property type="match status" value="1"/>
</dbReference>
<evidence type="ECO:0000256" key="4">
    <source>
        <dbReference type="ARBA" id="ARBA00045737"/>
    </source>
</evidence>
<evidence type="ECO:0000256" key="3">
    <source>
        <dbReference type="ARBA" id="ARBA00023065"/>
    </source>
</evidence>
<dbReference type="AlphaFoldDB" id="A0A1W0WVS0"/>
<protein>
    <submittedName>
        <fullName evidence="6">V-type proton ATPase subunit D</fullName>
    </submittedName>
</protein>
<keyword evidence="7" id="KW-1185">Reference proteome</keyword>
<keyword evidence="3" id="KW-0406">Ion transport</keyword>
<dbReference type="OrthoDB" id="7676488at2759"/>
<dbReference type="Pfam" id="PF01813">
    <property type="entry name" value="ATP-synt_D"/>
    <property type="match status" value="1"/>
</dbReference>
<comment type="caution">
    <text evidence="6">The sequence shown here is derived from an EMBL/GenBank/DDBJ whole genome shotgun (WGS) entry which is preliminary data.</text>
</comment>
<name>A0A1W0WVS0_HYPEX</name>
<comment type="function">
    <text evidence="4">Subunit of the V1 complex of vacuolar(H+)-ATPase (V-ATPase), a multisubunit enzyme composed of a peripheral complex (V1) that hydrolyzes ATP and a membrane integral complex (V0) that translocates protons. V-ATPase is responsible for acidifying and maintaining the pH of intracellular compartments and in some cell types, is targeted to the plasma membrane, where it is responsible for acidifying the extracellular environment.</text>
</comment>
<evidence type="ECO:0000256" key="2">
    <source>
        <dbReference type="ARBA" id="ARBA00022448"/>
    </source>
</evidence>
<evidence type="ECO:0000313" key="7">
    <source>
        <dbReference type="Proteomes" id="UP000192578"/>
    </source>
</evidence>
<keyword evidence="2" id="KW-0813">Transport</keyword>
<proteinExistence type="inferred from homology"/>
<dbReference type="Proteomes" id="UP000192578">
    <property type="component" value="Unassembled WGS sequence"/>
</dbReference>
<organism evidence="6 7">
    <name type="scientific">Hypsibius exemplaris</name>
    <name type="common">Freshwater tardigrade</name>
    <dbReference type="NCBI Taxonomy" id="2072580"/>
    <lineage>
        <taxon>Eukaryota</taxon>
        <taxon>Metazoa</taxon>
        <taxon>Ecdysozoa</taxon>
        <taxon>Tardigrada</taxon>
        <taxon>Eutardigrada</taxon>
        <taxon>Parachela</taxon>
        <taxon>Hypsibioidea</taxon>
        <taxon>Hypsibiidae</taxon>
        <taxon>Hypsibius</taxon>
    </lineage>
</organism>
<gene>
    <name evidence="6" type="ORF">BV898_06666</name>
</gene>
<evidence type="ECO:0000313" key="6">
    <source>
        <dbReference type="EMBL" id="OQV19243.1"/>
    </source>
</evidence>
<reference evidence="7" key="1">
    <citation type="submission" date="2017-01" db="EMBL/GenBank/DDBJ databases">
        <title>Comparative genomics of anhydrobiosis in the tardigrade Hypsibius dujardini.</title>
        <authorList>
            <person name="Yoshida Y."/>
            <person name="Koutsovoulos G."/>
            <person name="Laetsch D."/>
            <person name="Stevens L."/>
            <person name="Kumar S."/>
            <person name="Horikawa D."/>
            <person name="Ishino K."/>
            <person name="Komine S."/>
            <person name="Tomita M."/>
            <person name="Blaxter M."/>
            <person name="Arakawa K."/>
        </authorList>
    </citation>
    <scope>NUCLEOTIDE SEQUENCE [LARGE SCALE GENOMIC DNA]</scope>
    <source>
        <strain evidence="7">Z151</strain>
    </source>
</reference>
<dbReference type="Gene3D" id="1.10.287.3240">
    <property type="match status" value="1"/>
</dbReference>
<accession>A0A1W0WVS0</accession>
<dbReference type="InterPro" id="IPR002699">
    <property type="entry name" value="V_ATPase_D"/>
</dbReference>
<dbReference type="GO" id="GO:0046961">
    <property type="term" value="F:proton-transporting ATPase activity, rotational mechanism"/>
    <property type="evidence" value="ECO:0007669"/>
    <property type="project" value="InterPro"/>
</dbReference>